<gene>
    <name evidence="1" type="ORF">KFK09_019236</name>
</gene>
<organism evidence="1 2">
    <name type="scientific">Dendrobium nobile</name>
    <name type="common">Orchid</name>
    <dbReference type="NCBI Taxonomy" id="94219"/>
    <lineage>
        <taxon>Eukaryota</taxon>
        <taxon>Viridiplantae</taxon>
        <taxon>Streptophyta</taxon>
        <taxon>Embryophyta</taxon>
        <taxon>Tracheophyta</taxon>
        <taxon>Spermatophyta</taxon>
        <taxon>Magnoliopsida</taxon>
        <taxon>Liliopsida</taxon>
        <taxon>Asparagales</taxon>
        <taxon>Orchidaceae</taxon>
        <taxon>Epidendroideae</taxon>
        <taxon>Malaxideae</taxon>
        <taxon>Dendrobiinae</taxon>
        <taxon>Dendrobium</taxon>
    </lineage>
</organism>
<sequence length="64" mass="7495">MFSPLFSEEKGRGEGKLLHCFFRILVLHAYKMKTQNTNDSTSNKRYVLVFFIAFSSFPHTVTYL</sequence>
<proteinExistence type="predicted"/>
<name>A0A8T3AYJ1_DENNO</name>
<dbReference type="SMR" id="A0A8T3AYJ1"/>
<dbReference type="EMBL" id="JAGYWB010000013">
    <property type="protein sequence ID" value="KAI0501018.1"/>
    <property type="molecule type" value="Genomic_DNA"/>
</dbReference>
<accession>A0A8T3AYJ1</accession>
<dbReference type="Proteomes" id="UP000829196">
    <property type="component" value="Unassembled WGS sequence"/>
</dbReference>
<protein>
    <submittedName>
        <fullName evidence="1">Uncharacterized protein</fullName>
    </submittedName>
</protein>
<dbReference type="AlphaFoldDB" id="A0A8T3AYJ1"/>
<comment type="caution">
    <text evidence="1">The sequence shown here is derived from an EMBL/GenBank/DDBJ whole genome shotgun (WGS) entry which is preliminary data.</text>
</comment>
<keyword evidence="2" id="KW-1185">Reference proteome</keyword>
<evidence type="ECO:0000313" key="1">
    <source>
        <dbReference type="EMBL" id="KAI0501018.1"/>
    </source>
</evidence>
<evidence type="ECO:0000313" key="2">
    <source>
        <dbReference type="Proteomes" id="UP000829196"/>
    </source>
</evidence>
<reference evidence="1" key="1">
    <citation type="journal article" date="2022" name="Front. Genet.">
        <title>Chromosome-Scale Assembly of the Dendrobium nobile Genome Provides Insights Into the Molecular Mechanism of the Biosynthesis of the Medicinal Active Ingredient of Dendrobium.</title>
        <authorList>
            <person name="Xu Q."/>
            <person name="Niu S.-C."/>
            <person name="Li K.-L."/>
            <person name="Zheng P.-J."/>
            <person name="Zhang X.-J."/>
            <person name="Jia Y."/>
            <person name="Liu Y."/>
            <person name="Niu Y.-X."/>
            <person name="Yu L.-H."/>
            <person name="Chen D.-F."/>
            <person name="Zhang G.-Q."/>
        </authorList>
    </citation>
    <scope>NUCLEOTIDE SEQUENCE</scope>
    <source>
        <tissue evidence="1">Leaf</tissue>
    </source>
</reference>